<proteinExistence type="inferred from homology"/>
<reference evidence="9 10" key="1">
    <citation type="submission" date="2019-06" db="EMBL/GenBank/DDBJ databases">
        <title>Lysobacter alkalisoli sp. nov. isolated from saline-alkali soil.</title>
        <authorList>
            <person name="Sun J.-Q."/>
            <person name="Xu L."/>
        </authorList>
    </citation>
    <scope>NUCLEOTIDE SEQUENCE [LARGE SCALE GENOMIC DNA]</scope>
    <source>
        <strain evidence="9 10">SJ-36</strain>
    </source>
</reference>
<organism evidence="9 10">
    <name type="scientific">Marilutibacter alkalisoli</name>
    <dbReference type="NCBI Taxonomy" id="2591633"/>
    <lineage>
        <taxon>Bacteria</taxon>
        <taxon>Pseudomonadati</taxon>
        <taxon>Pseudomonadota</taxon>
        <taxon>Gammaproteobacteria</taxon>
        <taxon>Lysobacterales</taxon>
        <taxon>Lysobacteraceae</taxon>
        <taxon>Marilutibacter</taxon>
    </lineage>
</organism>
<evidence type="ECO:0000256" key="4">
    <source>
        <dbReference type="ARBA" id="ARBA00022475"/>
    </source>
</evidence>
<dbReference type="PANTHER" id="PTHR30047">
    <property type="entry name" value="HIGH-AFFINITY CHOLINE TRANSPORT PROTEIN-RELATED"/>
    <property type="match status" value="1"/>
</dbReference>
<feature type="transmembrane region" description="Helical" evidence="8">
    <location>
        <begin position="253"/>
        <end position="275"/>
    </location>
</feature>
<name>A0A514BSC3_9GAMM</name>
<evidence type="ECO:0000256" key="5">
    <source>
        <dbReference type="ARBA" id="ARBA00022692"/>
    </source>
</evidence>
<evidence type="ECO:0000256" key="3">
    <source>
        <dbReference type="ARBA" id="ARBA00022448"/>
    </source>
</evidence>
<dbReference type="InterPro" id="IPR018093">
    <property type="entry name" value="BCCT_CS"/>
</dbReference>
<keyword evidence="10" id="KW-1185">Reference proteome</keyword>
<feature type="transmembrane region" description="Helical" evidence="8">
    <location>
        <begin position="422"/>
        <end position="443"/>
    </location>
</feature>
<keyword evidence="4" id="KW-1003">Cell membrane</keyword>
<sequence length="530" mass="56707">MSEQQIAALEKVYETDYEAGQNNIKAFGLDLHNPVFIVSAALTLLFVVLSLAAPERAGEVLLGARVWIQNTFDWMFLSAGNIFVLFCLALIVLPVGNIRIGGQEAKPEFSRPSWFAMLFAAGMGIGLMFWSVAEPVGYFTEWYGTPLDIAGGTETSREAALGATMYHWGLHPWAIYGVVALSLAFFAYNKGLPLTIRSTFYPIFGERVWGPLGHVIDTLAVLATLFGLATSLGLGAKQAAGGIEFLFGVSGGLALQVGIIAGVTAIATISVIRGINGGVKLLSNINMILAAALLLFVIIAGSLLAFAGNVGTTVLSYAEYILPLSNPAGRTDDTFYHGWTIFYWAWWISWSPFVGMFIARVSKGRTVREFMTAVLLVPMLLTIVWMSAFGGNGLDQSMTGIGELAKGIGDESLALFQMLQHLPWTAITSLMAIVLVLLFFITSSDSGSLVIDSITSGGMVDAPVVQRIFWAVTEGLVAAVLLAIGGEAALKALQAGAVSLGLPFTFVLLLMCVSLAMGLHHERKLMRLTG</sequence>
<dbReference type="AlphaFoldDB" id="A0A514BSC3"/>
<feature type="transmembrane region" description="Helical" evidence="8">
    <location>
        <begin position="114"/>
        <end position="133"/>
    </location>
</feature>
<feature type="transmembrane region" description="Helical" evidence="8">
    <location>
        <begin position="497"/>
        <end position="519"/>
    </location>
</feature>
<dbReference type="KEGG" id="lyj:FKV23_09425"/>
<gene>
    <name evidence="9" type="ORF">FKV23_09425</name>
</gene>
<keyword evidence="6 8" id="KW-1133">Transmembrane helix</keyword>
<evidence type="ECO:0000313" key="9">
    <source>
        <dbReference type="EMBL" id="QDH70286.1"/>
    </source>
</evidence>
<dbReference type="EMBL" id="CP041242">
    <property type="protein sequence ID" value="QDH70286.1"/>
    <property type="molecule type" value="Genomic_DNA"/>
</dbReference>
<dbReference type="GO" id="GO:0005886">
    <property type="term" value="C:plasma membrane"/>
    <property type="evidence" value="ECO:0007669"/>
    <property type="project" value="UniProtKB-SubCell"/>
</dbReference>
<feature type="transmembrane region" description="Helical" evidence="8">
    <location>
        <begin position="341"/>
        <end position="358"/>
    </location>
</feature>
<accession>A0A514BSC3</accession>
<evidence type="ECO:0000313" key="10">
    <source>
        <dbReference type="Proteomes" id="UP000317199"/>
    </source>
</evidence>
<feature type="transmembrane region" description="Helical" evidence="8">
    <location>
        <begin position="464"/>
        <end position="485"/>
    </location>
</feature>
<feature type="transmembrane region" description="Helical" evidence="8">
    <location>
        <begin position="370"/>
        <end position="388"/>
    </location>
</feature>
<keyword evidence="5 8" id="KW-0812">Transmembrane</keyword>
<dbReference type="RefSeq" id="WP_141623621.1">
    <property type="nucleotide sequence ID" value="NZ_CP041242.1"/>
</dbReference>
<evidence type="ECO:0000256" key="1">
    <source>
        <dbReference type="ARBA" id="ARBA00004651"/>
    </source>
</evidence>
<dbReference type="PROSITE" id="PS01303">
    <property type="entry name" value="BCCT"/>
    <property type="match status" value="1"/>
</dbReference>
<dbReference type="PANTHER" id="PTHR30047:SF7">
    <property type="entry name" value="HIGH-AFFINITY CHOLINE TRANSPORT PROTEIN"/>
    <property type="match status" value="1"/>
</dbReference>
<dbReference type="OrthoDB" id="9775735at2"/>
<dbReference type="GO" id="GO:0022857">
    <property type="term" value="F:transmembrane transporter activity"/>
    <property type="evidence" value="ECO:0007669"/>
    <property type="project" value="InterPro"/>
</dbReference>
<evidence type="ECO:0000256" key="2">
    <source>
        <dbReference type="ARBA" id="ARBA00005658"/>
    </source>
</evidence>
<dbReference type="Pfam" id="PF02028">
    <property type="entry name" value="BCCT"/>
    <property type="match status" value="1"/>
</dbReference>
<feature type="transmembrane region" description="Helical" evidence="8">
    <location>
        <begin position="170"/>
        <end position="188"/>
    </location>
</feature>
<feature type="transmembrane region" description="Helical" evidence="8">
    <location>
        <begin position="74"/>
        <end position="93"/>
    </location>
</feature>
<feature type="transmembrane region" description="Helical" evidence="8">
    <location>
        <begin position="35"/>
        <end position="54"/>
    </location>
</feature>
<comment type="subcellular location">
    <subcellularLocation>
        <location evidence="1">Cell membrane</location>
        <topology evidence="1">Multi-pass membrane protein</topology>
    </subcellularLocation>
</comment>
<evidence type="ECO:0000256" key="8">
    <source>
        <dbReference type="SAM" id="Phobius"/>
    </source>
</evidence>
<protein>
    <submittedName>
        <fullName evidence="9">BCCT family transporter</fullName>
    </submittedName>
</protein>
<feature type="transmembrane region" description="Helical" evidence="8">
    <location>
        <begin position="287"/>
        <end position="307"/>
    </location>
</feature>
<dbReference type="NCBIfam" id="TIGR00842">
    <property type="entry name" value="bcct"/>
    <property type="match status" value="1"/>
</dbReference>
<keyword evidence="7 8" id="KW-0472">Membrane</keyword>
<keyword evidence="3" id="KW-0813">Transport</keyword>
<feature type="transmembrane region" description="Helical" evidence="8">
    <location>
        <begin position="208"/>
        <end position="233"/>
    </location>
</feature>
<dbReference type="InterPro" id="IPR000060">
    <property type="entry name" value="BCCT_transptr"/>
</dbReference>
<comment type="similarity">
    <text evidence="2">Belongs to the BCCT transporter (TC 2.A.15) family.</text>
</comment>
<evidence type="ECO:0000256" key="6">
    <source>
        <dbReference type="ARBA" id="ARBA00022989"/>
    </source>
</evidence>
<evidence type="ECO:0000256" key="7">
    <source>
        <dbReference type="ARBA" id="ARBA00023136"/>
    </source>
</evidence>
<dbReference type="Proteomes" id="UP000317199">
    <property type="component" value="Chromosome"/>
</dbReference>